<proteinExistence type="predicted"/>
<gene>
    <name evidence="1" type="ORF">R5W23_000718</name>
</gene>
<dbReference type="PROSITE" id="PS00409">
    <property type="entry name" value="PROKAR_NTER_METHYL"/>
    <property type="match status" value="1"/>
</dbReference>
<reference evidence="2" key="1">
    <citation type="journal article" date="2023" name="Mar. Drugs">
        <title>Gemmata algarum, a Novel Planctomycete Isolated from an Algal Mat, Displays Antimicrobial Activity.</title>
        <authorList>
            <person name="Kumar G."/>
            <person name="Kallscheuer N."/>
            <person name="Kashif M."/>
            <person name="Ahamad S."/>
            <person name="Jagadeeshwari U."/>
            <person name="Pannikurungottu S."/>
            <person name="Haufschild T."/>
            <person name="Kabuu M."/>
            <person name="Sasikala C."/>
            <person name="Jogler C."/>
            <person name="Ramana C."/>
        </authorList>
    </citation>
    <scope>NUCLEOTIDE SEQUENCE [LARGE SCALE GENOMIC DNA]</scope>
    <source>
        <strain evidence="2">JC673</strain>
    </source>
</reference>
<dbReference type="RefSeq" id="WP_320686416.1">
    <property type="nucleotide sequence ID" value="NZ_JAXBLV010000129.1"/>
</dbReference>
<organism evidence="1 2">
    <name type="scientific">Gemmata algarum</name>
    <dbReference type="NCBI Taxonomy" id="2975278"/>
    <lineage>
        <taxon>Bacteria</taxon>
        <taxon>Pseudomonadati</taxon>
        <taxon>Planctomycetota</taxon>
        <taxon>Planctomycetia</taxon>
        <taxon>Gemmatales</taxon>
        <taxon>Gemmataceae</taxon>
        <taxon>Gemmata</taxon>
    </lineage>
</organism>
<dbReference type="PANTHER" id="PTHR30093:SF2">
    <property type="entry name" value="TYPE II SECRETION SYSTEM PROTEIN H"/>
    <property type="match status" value="1"/>
</dbReference>
<name>A0ABU5EWT2_9BACT</name>
<sequence>MRRGLTLIEIVVVIAIIGVLIALLLPAAQKARAAAARMRCHNQLRQ</sequence>
<dbReference type="PANTHER" id="PTHR30093">
    <property type="entry name" value="GENERAL SECRETION PATHWAY PROTEIN G"/>
    <property type="match status" value="1"/>
</dbReference>
<comment type="caution">
    <text evidence="1">The sequence shown here is derived from an EMBL/GenBank/DDBJ whole genome shotgun (WGS) entry which is preliminary data.</text>
</comment>
<evidence type="ECO:0000313" key="1">
    <source>
        <dbReference type="EMBL" id="MDY3559704.1"/>
    </source>
</evidence>
<protein>
    <submittedName>
        <fullName evidence="1">Prepilin-type N-terminal cleavage/methylation domain-containing protein</fullName>
    </submittedName>
</protein>
<keyword evidence="2" id="KW-1185">Reference proteome</keyword>
<evidence type="ECO:0000313" key="2">
    <source>
        <dbReference type="Proteomes" id="UP001272242"/>
    </source>
</evidence>
<accession>A0ABU5EWT2</accession>
<feature type="non-terminal residue" evidence="1">
    <location>
        <position position="46"/>
    </location>
</feature>
<dbReference type="EMBL" id="JAXBLV010000129">
    <property type="protein sequence ID" value="MDY3559704.1"/>
    <property type="molecule type" value="Genomic_DNA"/>
</dbReference>
<dbReference type="InterPro" id="IPR012902">
    <property type="entry name" value="N_methyl_site"/>
</dbReference>
<dbReference type="SUPFAM" id="SSF54523">
    <property type="entry name" value="Pili subunits"/>
    <property type="match status" value="1"/>
</dbReference>
<dbReference type="Gene3D" id="3.30.700.10">
    <property type="entry name" value="Glycoprotein, Type 4 Pilin"/>
    <property type="match status" value="1"/>
</dbReference>
<dbReference type="Pfam" id="PF07963">
    <property type="entry name" value="N_methyl"/>
    <property type="match status" value="1"/>
</dbReference>
<dbReference type="NCBIfam" id="TIGR02532">
    <property type="entry name" value="IV_pilin_GFxxxE"/>
    <property type="match status" value="1"/>
</dbReference>
<dbReference type="Proteomes" id="UP001272242">
    <property type="component" value="Unassembled WGS sequence"/>
</dbReference>
<dbReference type="InterPro" id="IPR045584">
    <property type="entry name" value="Pilin-like"/>
</dbReference>